<dbReference type="STRING" id="1193182.BN11_4280017"/>
<feature type="region of interest" description="Disordered" evidence="1">
    <location>
        <begin position="62"/>
        <end position="120"/>
    </location>
</feature>
<evidence type="ECO:0000313" key="3">
    <source>
        <dbReference type="Proteomes" id="UP000035763"/>
    </source>
</evidence>
<reference evidence="2 3" key="1">
    <citation type="journal article" date="2013" name="ISME J.">
        <title>A metabolic model for members of the genus Tetrasphaera involved in enhanced biological phosphorus removal.</title>
        <authorList>
            <person name="Kristiansen R."/>
            <person name="Nguyen H.T.T."/>
            <person name="Saunders A.M."/>
            <person name="Nielsen J.L."/>
            <person name="Wimmer R."/>
            <person name="Le V.Q."/>
            <person name="McIlroy S.J."/>
            <person name="Petrovski S."/>
            <person name="Seviour R.J."/>
            <person name="Calteau A."/>
            <person name="Nielsen K.L."/>
            <person name="Nielsen P.H."/>
        </authorList>
    </citation>
    <scope>NUCLEOTIDE SEQUENCE [LARGE SCALE GENOMIC DNA]</scope>
    <source>
        <strain evidence="2 3">Ben110</strain>
    </source>
</reference>
<dbReference type="Proteomes" id="UP000035763">
    <property type="component" value="Unassembled WGS sequence"/>
</dbReference>
<accession>W6JZX1</accession>
<comment type="caution">
    <text evidence="2">The sequence shown here is derived from an EMBL/GenBank/DDBJ whole genome shotgun (WGS) entry which is preliminary data.</text>
</comment>
<dbReference type="EMBL" id="CAJA01000366">
    <property type="protein sequence ID" value="CCH74341.1"/>
    <property type="molecule type" value="Genomic_DNA"/>
</dbReference>
<organism evidence="2 3">
    <name type="scientific">Nostocoides australiense Ben110</name>
    <dbReference type="NCBI Taxonomy" id="1193182"/>
    <lineage>
        <taxon>Bacteria</taxon>
        <taxon>Bacillati</taxon>
        <taxon>Actinomycetota</taxon>
        <taxon>Actinomycetes</taxon>
        <taxon>Micrococcales</taxon>
        <taxon>Intrasporangiaceae</taxon>
        <taxon>Nostocoides</taxon>
    </lineage>
</organism>
<keyword evidence="3" id="KW-1185">Reference proteome</keyword>
<feature type="compositionally biased region" description="Basic residues" evidence="1">
    <location>
        <begin position="90"/>
        <end position="105"/>
    </location>
</feature>
<sequence>MATRQAYARAITVTPATAARWDDVVGTFGTKGDPSWCWCQYFVTTGSSYEKSAAANKDALHGQVTARPSTTRPAGLLACPGSRPLSRRPEHFRRRRLRGGRTHRHVTPDRAARPDAASGH</sequence>
<name>W6JZX1_9MICO</name>
<proteinExistence type="predicted"/>
<protein>
    <submittedName>
        <fullName evidence="2">Uncharacterized protein</fullName>
    </submittedName>
</protein>
<dbReference type="AlphaFoldDB" id="W6JZX1"/>
<gene>
    <name evidence="2" type="ORF">BN11_4280017</name>
</gene>
<evidence type="ECO:0000256" key="1">
    <source>
        <dbReference type="SAM" id="MobiDB-lite"/>
    </source>
</evidence>
<evidence type="ECO:0000313" key="2">
    <source>
        <dbReference type="EMBL" id="CCH74341.1"/>
    </source>
</evidence>